<dbReference type="PANTHER" id="PTHR43646">
    <property type="entry name" value="GLYCOSYLTRANSFERASE"/>
    <property type="match status" value="1"/>
</dbReference>
<dbReference type="CDD" id="cd00761">
    <property type="entry name" value="Glyco_tranf_GTA_type"/>
    <property type="match status" value="1"/>
</dbReference>
<dbReference type="PANTHER" id="PTHR43646:SF2">
    <property type="entry name" value="GLYCOSYLTRANSFERASE 2-LIKE DOMAIN-CONTAINING PROTEIN"/>
    <property type="match status" value="1"/>
</dbReference>
<evidence type="ECO:0000256" key="3">
    <source>
        <dbReference type="ARBA" id="ARBA00022676"/>
    </source>
</evidence>
<evidence type="ECO:0000313" key="11">
    <source>
        <dbReference type="EMBL" id="KAA2261183.1"/>
    </source>
</evidence>
<dbReference type="OrthoDB" id="9802632at2"/>
<dbReference type="GO" id="GO:0005886">
    <property type="term" value="C:plasma membrane"/>
    <property type="evidence" value="ECO:0007669"/>
    <property type="project" value="UniProtKB-SubCell"/>
</dbReference>
<evidence type="ECO:0000256" key="1">
    <source>
        <dbReference type="ARBA" id="ARBA00004236"/>
    </source>
</evidence>
<reference evidence="11 12" key="2">
    <citation type="submission" date="2019-09" db="EMBL/GenBank/DDBJ databases">
        <authorList>
            <person name="Jin C."/>
        </authorList>
    </citation>
    <scope>NUCLEOTIDE SEQUENCE [LARGE SCALE GENOMIC DNA]</scope>
    <source>
        <strain evidence="11 12">AN110305</strain>
    </source>
</reference>
<keyword evidence="5" id="KW-0472">Membrane</keyword>
<evidence type="ECO:0000256" key="8">
    <source>
        <dbReference type="ARBA" id="ARBA00038120"/>
    </source>
</evidence>
<reference evidence="11 12" key="1">
    <citation type="submission" date="2019-09" db="EMBL/GenBank/DDBJ databases">
        <title>Goodfellowia gen. nov., a new genus of the Pseudonocardineae related to Actinoalloteichus, containing Goodfellowia coeruleoviolacea gen. nov., comb. nov. gen. nov., comb. nov.</title>
        <authorList>
            <person name="Labeda D."/>
        </authorList>
    </citation>
    <scope>NUCLEOTIDE SEQUENCE [LARGE SCALE GENOMIC DNA]</scope>
    <source>
        <strain evidence="11 12">AN110305</strain>
    </source>
</reference>
<evidence type="ECO:0000256" key="9">
    <source>
        <dbReference type="ARBA" id="ARBA00040345"/>
    </source>
</evidence>
<dbReference type="Pfam" id="PF00535">
    <property type="entry name" value="Glycos_transf_2"/>
    <property type="match status" value="1"/>
</dbReference>
<evidence type="ECO:0000313" key="12">
    <source>
        <dbReference type="Proteomes" id="UP000323454"/>
    </source>
</evidence>
<keyword evidence="2" id="KW-1003">Cell membrane</keyword>
<gene>
    <name evidence="11" type="ORF">F0L68_18325</name>
</gene>
<dbReference type="EMBL" id="VUOB01000030">
    <property type="protein sequence ID" value="KAA2261183.1"/>
    <property type="molecule type" value="Genomic_DNA"/>
</dbReference>
<feature type="domain" description="Glycosyltransferase 2-like" evidence="10">
    <location>
        <begin position="3"/>
        <end position="113"/>
    </location>
</feature>
<name>A0A5B2XCX6_9PSEU</name>
<keyword evidence="12" id="KW-1185">Reference proteome</keyword>
<comment type="caution">
    <text evidence="11">The sequence shown here is derived from an EMBL/GenBank/DDBJ whole genome shotgun (WGS) entry which is preliminary data.</text>
</comment>
<comment type="subcellular location">
    <subcellularLocation>
        <location evidence="1">Cell membrane</location>
    </subcellularLocation>
</comment>
<evidence type="ECO:0000256" key="2">
    <source>
        <dbReference type="ARBA" id="ARBA00022475"/>
    </source>
</evidence>
<dbReference type="RefSeq" id="WP_149850814.1">
    <property type="nucleotide sequence ID" value="NZ_VUOB01000030.1"/>
</dbReference>
<evidence type="ECO:0000256" key="6">
    <source>
        <dbReference type="ARBA" id="ARBA00037281"/>
    </source>
</evidence>
<dbReference type="SUPFAM" id="SSF53448">
    <property type="entry name" value="Nucleotide-diphospho-sugar transferases"/>
    <property type="match status" value="1"/>
</dbReference>
<dbReference type="GO" id="GO:0016757">
    <property type="term" value="F:glycosyltransferase activity"/>
    <property type="evidence" value="ECO:0007669"/>
    <property type="project" value="UniProtKB-KW"/>
</dbReference>
<evidence type="ECO:0000259" key="10">
    <source>
        <dbReference type="Pfam" id="PF00535"/>
    </source>
</evidence>
<protein>
    <recommendedName>
        <fullName evidence="9">4,4'-diaponeurosporenoate glycosyltransferase</fullName>
    </recommendedName>
</protein>
<keyword evidence="3" id="KW-0328">Glycosyltransferase</keyword>
<proteinExistence type="inferred from homology"/>
<keyword evidence="4 11" id="KW-0808">Transferase</keyword>
<dbReference type="InterPro" id="IPR029044">
    <property type="entry name" value="Nucleotide-diphossugar_trans"/>
</dbReference>
<dbReference type="InterPro" id="IPR001173">
    <property type="entry name" value="Glyco_trans_2-like"/>
</dbReference>
<sequence>MEVVVPAHNEESTLGGCLDGLASAGSVSRVVVVPNGCVDRTEGVALAHRSRPTVRRSPTPGKAAALNLGDAECAGFPRAYLDADIVLDGAALDALAAAASAEDTLVAVPVVRLDLTDASWLVRRYYGAQRALPTVRDDPAGRGVYVLGRRAHERVFPLPDNLIADDGYVARAVGSTGCVVVPAAVVVLVPAGTLPALLRRRLRVQAGNQQLDALLPAESAAESRVLAGGAGLLALSALVRSGRVRPIDAVVFTGVTTLTRLLVLVRRWRGREVRWGSTR</sequence>
<comment type="pathway">
    <text evidence="7">Carotenoid biosynthesis; staphyloxanthin biosynthesis; staphyloxanthin from farnesyl diphosphate: step 4/5.</text>
</comment>
<dbReference type="Proteomes" id="UP000323454">
    <property type="component" value="Unassembled WGS sequence"/>
</dbReference>
<comment type="similarity">
    <text evidence="8">Belongs to the glycosyltransferase 2 family. CrtQ subfamily.</text>
</comment>
<evidence type="ECO:0000256" key="7">
    <source>
        <dbReference type="ARBA" id="ARBA00037904"/>
    </source>
</evidence>
<accession>A0A5B2XCX6</accession>
<evidence type="ECO:0000256" key="4">
    <source>
        <dbReference type="ARBA" id="ARBA00022679"/>
    </source>
</evidence>
<dbReference type="Gene3D" id="3.90.550.10">
    <property type="entry name" value="Spore Coat Polysaccharide Biosynthesis Protein SpsA, Chain A"/>
    <property type="match status" value="1"/>
</dbReference>
<evidence type="ECO:0000256" key="5">
    <source>
        <dbReference type="ARBA" id="ARBA00023136"/>
    </source>
</evidence>
<dbReference type="AlphaFoldDB" id="A0A5B2XCX6"/>
<comment type="function">
    <text evidence="6">Catalyzes the glycosylation of 4,4'-diaponeurosporenoate, i.e. the esterification of glucose at the C1'' position with the carboxyl group of 4,4'-diaponeurosporenic acid, to form glycosyl-4,4'-diaponeurosporenoate. This is a step in the biosynthesis of staphyloxanthin, an orange pigment present in most staphylococci strains.</text>
</comment>
<organism evidence="11 12">
    <name type="scientific">Solihabitans fulvus</name>
    <dbReference type="NCBI Taxonomy" id="1892852"/>
    <lineage>
        <taxon>Bacteria</taxon>
        <taxon>Bacillati</taxon>
        <taxon>Actinomycetota</taxon>
        <taxon>Actinomycetes</taxon>
        <taxon>Pseudonocardiales</taxon>
        <taxon>Pseudonocardiaceae</taxon>
        <taxon>Solihabitans</taxon>
    </lineage>
</organism>